<evidence type="ECO:0000313" key="2">
    <source>
        <dbReference type="EMBL" id="KAF3181113.1"/>
    </source>
</evidence>
<dbReference type="Proteomes" id="UP000479691">
    <property type="component" value="Unassembled WGS sequence"/>
</dbReference>
<dbReference type="Proteomes" id="UP000472727">
    <property type="component" value="Unassembled WGS sequence"/>
</dbReference>
<accession>A0A7C8TU79</accession>
<reference evidence="4 5" key="1">
    <citation type="submission" date="2019-06" db="EMBL/GenBank/DDBJ databases">
        <authorList>
            <person name="Palmer J.M."/>
        </authorList>
    </citation>
    <scope>NUCLEOTIDE SEQUENCE [LARGE SCALE GENOMIC DNA]</scope>
    <source>
        <strain evidence="3 4">TWF106</strain>
        <strain evidence="2 5">TWF788</strain>
    </source>
</reference>
<evidence type="ECO:0000256" key="1">
    <source>
        <dbReference type="SAM" id="MobiDB-lite"/>
    </source>
</evidence>
<feature type="region of interest" description="Disordered" evidence="1">
    <location>
        <begin position="61"/>
        <end position="112"/>
    </location>
</feature>
<sequence length="167" mass="19014">MDNIGISSRLKTAILLPEYEIIRFTSSCEFWLLDSVECIYRTLESLTERFERSAEYFRSTSFEGSEKERTRRSRSPSKGPSLSSPTSRKQQNAKLPARGDVECQGSDTSDNEAVNRLTTSYDDLDSLAERSEVAEEEASILVSKLKPSTMGRRAWFMREDLEAYQAT</sequence>
<feature type="compositionally biased region" description="Low complexity" evidence="1">
    <location>
        <begin position="76"/>
        <end position="88"/>
    </location>
</feature>
<proteinExistence type="predicted"/>
<dbReference type="EMBL" id="WIWS01000057">
    <property type="protein sequence ID" value="KAF3214771.1"/>
    <property type="molecule type" value="Genomic_DNA"/>
</dbReference>
<comment type="caution">
    <text evidence="2">The sequence shown here is derived from an EMBL/GenBank/DDBJ whole genome shotgun (WGS) entry which is preliminary data.</text>
</comment>
<evidence type="ECO:0000313" key="3">
    <source>
        <dbReference type="EMBL" id="KAF3214771.1"/>
    </source>
</evidence>
<evidence type="ECO:0000313" key="5">
    <source>
        <dbReference type="Proteomes" id="UP000479691"/>
    </source>
</evidence>
<evidence type="ECO:0000313" key="4">
    <source>
        <dbReference type="Proteomes" id="UP000472727"/>
    </source>
</evidence>
<dbReference type="EMBL" id="JAABOE010000033">
    <property type="protein sequence ID" value="KAF3181113.1"/>
    <property type="molecule type" value="Genomic_DNA"/>
</dbReference>
<dbReference type="AlphaFoldDB" id="A0A7C8TU79"/>
<protein>
    <submittedName>
        <fullName evidence="2">Uncharacterized protein</fullName>
    </submittedName>
</protein>
<name>A0A7C8TU79_ORBOL</name>
<organism evidence="2 5">
    <name type="scientific">Orbilia oligospora</name>
    <name type="common">Nematode-trapping fungus</name>
    <name type="synonym">Arthrobotrys oligospora</name>
    <dbReference type="NCBI Taxonomy" id="2813651"/>
    <lineage>
        <taxon>Eukaryota</taxon>
        <taxon>Fungi</taxon>
        <taxon>Dikarya</taxon>
        <taxon>Ascomycota</taxon>
        <taxon>Pezizomycotina</taxon>
        <taxon>Orbiliomycetes</taxon>
        <taxon>Orbiliales</taxon>
        <taxon>Orbiliaceae</taxon>
        <taxon>Orbilia</taxon>
    </lineage>
</organism>
<gene>
    <name evidence="3" type="ORF">TWF106_008940</name>
    <name evidence="2" type="ORF">TWF788_006614</name>
</gene>